<gene>
    <name evidence="4" type="ORF">CHIRRI_LOCUS8653</name>
</gene>
<reference evidence="4" key="1">
    <citation type="submission" date="2022-01" db="EMBL/GenBank/DDBJ databases">
        <authorList>
            <person name="King R."/>
        </authorList>
    </citation>
    <scope>NUCLEOTIDE SEQUENCE</scope>
</reference>
<name>A0A9N9RY61_9DIPT</name>
<dbReference type="InterPro" id="IPR043504">
    <property type="entry name" value="Peptidase_S1_PA_chymotrypsin"/>
</dbReference>
<keyword evidence="2" id="KW-0732">Signal</keyword>
<feature type="domain" description="Peptidase S1" evidence="3">
    <location>
        <begin position="16"/>
        <end position="199"/>
    </location>
</feature>
<feature type="signal peptide" evidence="2">
    <location>
        <begin position="1"/>
        <end position="18"/>
    </location>
</feature>
<dbReference type="InterPro" id="IPR001254">
    <property type="entry name" value="Trypsin_dom"/>
</dbReference>
<comment type="similarity">
    <text evidence="1">Belongs to the peptidase S1 family. CLIP subfamily.</text>
</comment>
<evidence type="ECO:0000313" key="5">
    <source>
        <dbReference type="Proteomes" id="UP001153620"/>
    </source>
</evidence>
<protein>
    <recommendedName>
        <fullName evidence="3">Peptidase S1 domain-containing protein</fullName>
    </recommendedName>
</protein>
<feature type="chain" id="PRO_5040266987" description="Peptidase S1 domain-containing protein" evidence="2">
    <location>
        <begin position="19"/>
        <end position="214"/>
    </location>
</feature>
<dbReference type="AlphaFoldDB" id="A0A9N9RY61"/>
<dbReference type="InterPro" id="IPR009003">
    <property type="entry name" value="Peptidase_S1_PA"/>
</dbReference>
<accession>A0A9N9RY61</accession>
<dbReference type="Gene3D" id="2.40.10.10">
    <property type="entry name" value="Trypsin-like serine proteases"/>
    <property type="match status" value="2"/>
</dbReference>
<dbReference type="SUPFAM" id="SSF50494">
    <property type="entry name" value="Trypsin-like serine proteases"/>
    <property type="match status" value="1"/>
</dbReference>
<dbReference type="GO" id="GO:0004252">
    <property type="term" value="F:serine-type endopeptidase activity"/>
    <property type="evidence" value="ECO:0007669"/>
    <property type="project" value="InterPro"/>
</dbReference>
<sequence length="214" mass="23830">MVLKFMDALHILLAVTNAFVTAGHCLDLSQQPNVTLVAVHILTSRGLIKIPASNIKFFLHNKINLDKRENDLGKFEITADNFAADIHPYNLITSEIDLPEVVKIELWKSDEPGDFRIEIFKVKTLNMKICRSRFEGAPSVQKAIDRAERGEILPFMCLDIEIKQGNSGGPIKTSLGVLSTNSLGGSNGTNHPTLCVKHPSNYQDDNIWTEIHLN</sequence>
<dbReference type="EMBL" id="OU895878">
    <property type="protein sequence ID" value="CAG9805785.1"/>
    <property type="molecule type" value="Genomic_DNA"/>
</dbReference>
<evidence type="ECO:0000259" key="3">
    <source>
        <dbReference type="Pfam" id="PF00089"/>
    </source>
</evidence>
<organism evidence="4 5">
    <name type="scientific">Chironomus riparius</name>
    <dbReference type="NCBI Taxonomy" id="315576"/>
    <lineage>
        <taxon>Eukaryota</taxon>
        <taxon>Metazoa</taxon>
        <taxon>Ecdysozoa</taxon>
        <taxon>Arthropoda</taxon>
        <taxon>Hexapoda</taxon>
        <taxon>Insecta</taxon>
        <taxon>Pterygota</taxon>
        <taxon>Neoptera</taxon>
        <taxon>Endopterygota</taxon>
        <taxon>Diptera</taxon>
        <taxon>Nematocera</taxon>
        <taxon>Chironomoidea</taxon>
        <taxon>Chironomidae</taxon>
        <taxon>Chironominae</taxon>
        <taxon>Chironomus</taxon>
    </lineage>
</organism>
<dbReference type="Pfam" id="PF00089">
    <property type="entry name" value="Trypsin"/>
    <property type="match status" value="1"/>
</dbReference>
<keyword evidence="5" id="KW-1185">Reference proteome</keyword>
<dbReference type="GO" id="GO:0006508">
    <property type="term" value="P:proteolysis"/>
    <property type="evidence" value="ECO:0007669"/>
    <property type="project" value="InterPro"/>
</dbReference>
<dbReference type="Proteomes" id="UP001153620">
    <property type="component" value="Chromosome 2"/>
</dbReference>
<evidence type="ECO:0000256" key="2">
    <source>
        <dbReference type="SAM" id="SignalP"/>
    </source>
</evidence>
<evidence type="ECO:0000313" key="4">
    <source>
        <dbReference type="EMBL" id="CAG9805785.1"/>
    </source>
</evidence>
<reference evidence="4" key="2">
    <citation type="submission" date="2022-10" db="EMBL/GenBank/DDBJ databases">
        <authorList>
            <consortium name="ENA_rothamsted_submissions"/>
            <consortium name="culmorum"/>
            <person name="King R."/>
        </authorList>
    </citation>
    <scope>NUCLEOTIDE SEQUENCE</scope>
</reference>
<evidence type="ECO:0000256" key="1">
    <source>
        <dbReference type="ARBA" id="ARBA00024195"/>
    </source>
</evidence>
<proteinExistence type="inferred from homology"/>